<dbReference type="Proteomes" id="UP000729733">
    <property type="component" value="Unassembled WGS sequence"/>
</dbReference>
<dbReference type="Pfam" id="PF13614">
    <property type="entry name" value="AAA_31"/>
    <property type="match status" value="1"/>
</dbReference>
<dbReference type="InterPro" id="IPR050678">
    <property type="entry name" value="DNA_Partitioning_ATPase"/>
</dbReference>
<keyword evidence="3" id="KW-1185">Reference proteome</keyword>
<sequence length="265" mass="29646">MLTITSTSLSGGQGKTTLIYFLGKKLVSKGHKVLVVDLDPQHNLSTYLRVNVDRDDPSCLEFIQGNFNSVADCIYPVEEVKNLFIIPSDEGLEIANDYLASSGFGIVKLRNQLDLVKNEFKFDYCLIDTPPQKSQLCQTGIGASDYVCVPVETKSKGVICLDRTLDAIETLNNSKIINTKLLAVLPFRDRLFGMNRSIEGKKALEQISSRIEPERLLPPWVESVQPEKAVNRNITLEDIDFGELSHPFDVLAEQLEQLEQSEQLV</sequence>
<dbReference type="RefSeq" id="WP_229638953.1">
    <property type="nucleotide sequence ID" value="NZ_JADWDC010000004.1"/>
</dbReference>
<evidence type="ECO:0000259" key="1">
    <source>
        <dbReference type="Pfam" id="PF13614"/>
    </source>
</evidence>
<comment type="caution">
    <text evidence="2">The sequence shown here is derived from an EMBL/GenBank/DDBJ whole genome shotgun (WGS) entry which is preliminary data.</text>
</comment>
<dbReference type="SUPFAM" id="SSF52540">
    <property type="entry name" value="P-loop containing nucleoside triphosphate hydrolases"/>
    <property type="match status" value="1"/>
</dbReference>
<gene>
    <name evidence="2" type="ORF">I4641_02935</name>
</gene>
<protein>
    <submittedName>
        <fullName evidence="2">ParA family protein</fullName>
    </submittedName>
</protein>
<reference evidence="2" key="1">
    <citation type="journal article" date="2021" name="Antonie Van Leeuwenhoek">
        <title>Draft genome and description of Waterburya agarophytonicola gen. nov. sp. nov. (Pleurocapsales, Cyanobacteria): a seaweed symbiont.</title>
        <authorList>
            <person name="Bonthond G."/>
            <person name="Shalygin S."/>
            <person name="Bayer T."/>
            <person name="Weinberger F."/>
        </authorList>
    </citation>
    <scope>NUCLEOTIDE SEQUENCE</scope>
    <source>
        <strain evidence="2">KI4</strain>
    </source>
</reference>
<dbReference type="Gene3D" id="3.40.50.300">
    <property type="entry name" value="P-loop containing nucleotide triphosphate hydrolases"/>
    <property type="match status" value="1"/>
</dbReference>
<dbReference type="EMBL" id="JADWDC010000004">
    <property type="protein sequence ID" value="MCC0175935.1"/>
    <property type="molecule type" value="Genomic_DNA"/>
</dbReference>
<organism evidence="2 3">
    <name type="scientific">Waterburya agarophytonicola KI4</name>
    <dbReference type="NCBI Taxonomy" id="2874699"/>
    <lineage>
        <taxon>Bacteria</taxon>
        <taxon>Bacillati</taxon>
        <taxon>Cyanobacteriota</taxon>
        <taxon>Cyanophyceae</taxon>
        <taxon>Pleurocapsales</taxon>
        <taxon>Hyellaceae</taxon>
        <taxon>Waterburya</taxon>
        <taxon>Waterburya agarophytonicola</taxon>
    </lineage>
</organism>
<dbReference type="CDD" id="cd02042">
    <property type="entry name" value="ParAB_family"/>
    <property type="match status" value="1"/>
</dbReference>
<dbReference type="PANTHER" id="PTHR13696">
    <property type="entry name" value="P-LOOP CONTAINING NUCLEOSIDE TRIPHOSPHATE HYDROLASE"/>
    <property type="match status" value="1"/>
</dbReference>
<dbReference type="InterPro" id="IPR025669">
    <property type="entry name" value="AAA_dom"/>
</dbReference>
<name>A0A964BMA3_9CYAN</name>
<evidence type="ECO:0000313" key="3">
    <source>
        <dbReference type="Proteomes" id="UP000729733"/>
    </source>
</evidence>
<dbReference type="AlphaFoldDB" id="A0A964BMA3"/>
<feature type="domain" description="AAA" evidence="1">
    <location>
        <begin position="4"/>
        <end position="178"/>
    </location>
</feature>
<evidence type="ECO:0000313" key="2">
    <source>
        <dbReference type="EMBL" id="MCC0175935.1"/>
    </source>
</evidence>
<dbReference type="PANTHER" id="PTHR13696:SF99">
    <property type="entry name" value="COBYRINIC ACID AC-DIAMIDE SYNTHASE"/>
    <property type="match status" value="1"/>
</dbReference>
<proteinExistence type="predicted"/>
<dbReference type="InterPro" id="IPR027417">
    <property type="entry name" value="P-loop_NTPase"/>
</dbReference>
<accession>A0A964BMA3</accession>